<feature type="domain" description="Semialdehyde dehydrogenase NAD-binding" evidence="9">
    <location>
        <begin position="3"/>
        <end position="142"/>
    </location>
</feature>
<dbReference type="Proteomes" id="UP000334019">
    <property type="component" value="Chromosome"/>
</dbReference>
<dbReference type="SMART" id="SM00859">
    <property type="entry name" value="Semialdhyde_dh"/>
    <property type="match status" value="1"/>
</dbReference>
<dbReference type="InterPro" id="IPR058924">
    <property type="entry name" value="AGPR_dimerisation_dom"/>
</dbReference>
<name>A0A5Q2RI30_9ACTN</name>
<dbReference type="Gene3D" id="3.30.360.10">
    <property type="entry name" value="Dihydrodipicolinate Reductase, domain 2"/>
    <property type="match status" value="1"/>
</dbReference>
<reference evidence="10 11" key="1">
    <citation type="submission" date="2019-11" db="EMBL/GenBank/DDBJ databases">
        <authorList>
            <person name="He Y."/>
        </authorList>
    </citation>
    <scope>NUCLEOTIDE SEQUENCE [LARGE SCALE GENOMIC DNA]</scope>
    <source>
        <strain evidence="10 11">SCSIO 58843</strain>
    </source>
</reference>
<dbReference type="AlphaFoldDB" id="A0A5Q2RI30"/>
<comment type="catalytic activity">
    <reaction evidence="6 7">
        <text>N-acetyl-L-glutamate 5-semialdehyde + phosphate + NADP(+) = N-acetyl-L-glutamyl 5-phosphate + NADPH + H(+)</text>
        <dbReference type="Rhea" id="RHEA:21588"/>
        <dbReference type="ChEBI" id="CHEBI:15378"/>
        <dbReference type="ChEBI" id="CHEBI:29123"/>
        <dbReference type="ChEBI" id="CHEBI:43474"/>
        <dbReference type="ChEBI" id="CHEBI:57783"/>
        <dbReference type="ChEBI" id="CHEBI:57936"/>
        <dbReference type="ChEBI" id="CHEBI:58349"/>
        <dbReference type="EC" id="1.2.1.38"/>
    </reaction>
</comment>
<evidence type="ECO:0000256" key="8">
    <source>
        <dbReference type="PROSITE-ProRule" id="PRU10010"/>
    </source>
</evidence>
<proteinExistence type="inferred from homology"/>
<dbReference type="EC" id="1.2.1.38" evidence="7"/>
<dbReference type="GO" id="GO:0070401">
    <property type="term" value="F:NADP+ binding"/>
    <property type="evidence" value="ECO:0007669"/>
    <property type="project" value="InterPro"/>
</dbReference>
<dbReference type="GO" id="GO:0006526">
    <property type="term" value="P:L-arginine biosynthetic process"/>
    <property type="evidence" value="ECO:0007669"/>
    <property type="project" value="UniProtKB-UniRule"/>
</dbReference>
<dbReference type="InterPro" id="IPR000706">
    <property type="entry name" value="AGPR_type-1"/>
</dbReference>
<dbReference type="Gene3D" id="3.40.50.720">
    <property type="entry name" value="NAD(P)-binding Rossmann-like Domain"/>
    <property type="match status" value="1"/>
</dbReference>
<dbReference type="GO" id="GO:0003942">
    <property type="term" value="F:N-acetyl-gamma-glutamyl-phosphate reductase activity"/>
    <property type="evidence" value="ECO:0007669"/>
    <property type="project" value="UniProtKB-UniRule"/>
</dbReference>
<dbReference type="InterPro" id="IPR023013">
    <property type="entry name" value="AGPR_AS"/>
</dbReference>
<dbReference type="EMBL" id="CP045851">
    <property type="protein sequence ID" value="QGG95204.1"/>
    <property type="molecule type" value="Genomic_DNA"/>
</dbReference>
<dbReference type="SUPFAM" id="SSF55347">
    <property type="entry name" value="Glyceraldehyde-3-phosphate dehydrogenase-like, C-terminal domain"/>
    <property type="match status" value="1"/>
</dbReference>
<evidence type="ECO:0000256" key="7">
    <source>
        <dbReference type="HAMAP-Rule" id="MF_00150"/>
    </source>
</evidence>
<keyword evidence="2 7" id="KW-0055">Arginine biosynthesis</keyword>
<sequence>MTRIGIIGASGFTGAELLRLLAAHPELEVAFATGDTQAGTPIAALYPSLAAAYGDVRFAAWDPSLLDGVDLVFLGLPHGASQGIVPSLVDAGVRIVDLAADFRLTDPDAYPRWYGEAHTAPELLGQFAYGLPELFRDQIVGADKVAVPGCYPTATTLALAPFTRAGLVETSGIVVDAASGVSGAGRPPKPNTTFCTVDEDFTAYGLLDHRHTAEMDQVLGATVLFTPHLAPMNRGILATCYARPTGSLTTDDALDVLRSHYADEPFVVVTDAAPSTKATLGSNTAHLTARVDERTGWLVVLSAIDNLVKGASGQAVQCANIITGRDEALGLPIVALYP</sequence>
<dbReference type="InterPro" id="IPR050085">
    <property type="entry name" value="AGPR"/>
</dbReference>
<dbReference type="GO" id="GO:0005737">
    <property type="term" value="C:cytoplasm"/>
    <property type="evidence" value="ECO:0007669"/>
    <property type="project" value="UniProtKB-SubCell"/>
</dbReference>
<evidence type="ECO:0000313" key="10">
    <source>
        <dbReference type="EMBL" id="QGG95204.1"/>
    </source>
</evidence>
<protein>
    <recommendedName>
        <fullName evidence="7">N-acetyl-gamma-glutamyl-phosphate reductase</fullName>
        <shortName evidence="7">AGPR</shortName>
        <ecNumber evidence="7">1.2.1.38</ecNumber>
    </recommendedName>
    <alternativeName>
        <fullName evidence="7">N-acetyl-glutamate semialdehyde dehydrogenase</fullName>
        <shortName evidence="7">NAGSA dehydrogenase</shortName>
    </alternativeName>
</protein>
<keyword evidence="11" id="KW-1185">Reference proteome</keyword>
<evidence type="ECO:0000256" key="2">
    <source>
        <dbReference type="ARBA" id="ARBA00022571"/>
    </source>
</evidence>
<organism evidence="10 11">
    <name type="scientific">Actinomarinicola tropica</name>
    <dbReference type="NCBI Taxonomy" id="2789776"/>
    <lineage>
        <taxon>Bacteria</taxon>
        <taxon>Bacillati</taxon>
        <taxon>Actinomycetota</taxon>
        <taxon>Acidimicrobiia</taxon>
        <taxon>Acidimicrobiales</taxon>
        <taxon>Iamiaceae</taxon>
        <taxon>Actinomarinicola</taxon>
    </lineage>
</organism>
<keyword evidence="5 7" id="KW-0560">Oxidoreductase</keyword>
<accession>A0A5Q2RI30</accession>
<dbReference type="FunFam" id="3.30.360.10:FF:000014">
    <property type="entry name" value="N-acetyl-gamma-glutamyl-phosphate reductase"/>
    <property type="match status" value="1"/>
</dbReference>
<feature type="active site" evidence="7 8">
    <location>
        <position position="150"/>
    </location>
</feature>
<evidence type="ECO:0000256" key="6">
    <source>
        <dbReference type="ARBA" id="ARBA00050557"/>
    </source>
</evidence>
<dbReference type="PANTHER" id="PTHR32338">
    <property type="entry name" value="N-ACETYL-GAMMA-GLUTAMYL-PHOSPHATE REDUCTASE, CHLOROPLASTIC-RELATED-RELATED"/>
    <property type="match status" value="1"/>
</dbReference>
<gene>
    <name evidence="7" type="primary">argC</name>
    <name evidence="10" type="ORF">GH723_08890</name>
</gene>
<dbReference type="GO" id="GO:0051287">
    <property type="term" value="F:NAD binding"/>
    <property type="evidence" value="ECO:0007669"/>
    <property type="project" value="InterPro"/>
</dbReference>
<dbReference type="NCBIfam" id="TIGR01850">
    <property type="entry name" value="argC"/>
    <property type="match status" value="1"/>
</dbReference>
<evidence type="ECO:0000313" key="11">
    <source>
        <dbReference type="Proteomes" id="UP000334019"/>
    </source>
</evidence>
<evidence type="ECO:0000256" key="1">
    <source>
        <dbReference type="ARBA" id="ARBA00004862"/>
    </source>
</evidence>
<dbReference type="Pfam" id="PF01118">
    <property type="entry name" value="Semialdhyde_dh"/>
    <property type="match status" value="1"/>
</dbReference>
<comment type="subcellular location">
    <subcellularLocation>
        <location evidence="7">Cytoplasm</location>
    </subcellularLocation>
</comment>
<dbReference type="PANTHER" id="PTHR32338:SF10">
    <property type="entry name" value="N-ACETYL-GAMMA-GLUTAMYL-PHOSPHATE REDUCTASE, CHLOROPLASTIC-RELATED"/>
    <property type="match status" value="1"/>
</dbReference>
<dbReference type="SUPFAM" id="SSF51735">
    <property type="entry name" value="NAD(P)-binding Rossmann-fold domains"/>
    <property type="match status" value="1"/>
</dbReference>
<comment type="function">
    <text evidence="7">Catalyzes the NADPH-dependent reduction of N-acetyl-5-glutamyl phosphate to yield N-acetyl-L-glutamate 5-semialdehyde.</text>
</comment>
<dbReference type="PROSITE" id="PS01224">
    <property type="entry name" value="ARGC"/>
    <property type="match status" value="1"/>
</dbReference>
<dbReference type="InterPro" id="IPR036291">
    <property type="entry name" value="NAD(P)-bd_dom_sf"/>
</dbReference>
<evidence type="ECO:0000256" key="5">
    <source>
        <dbReference type="ARBA" id="ARBA00023002"/>
    </source>
</evidence>
<keyword evidence="4 7" id="KW-0521">NADP</keyword>
<keyword evidence="3 7" id="KW-0028">Amino-acid biosynthesis</keyword>
<comment type="pathway">
    <text evidence="1 7">Amino-acid biosynthesis; L-arginine biosynthesis; N(2)-acetyl-L-ornithine from L-glutamate: step 3/4.</text>
</comment>
<dbReference type="RefSeq" id="WP_153759312.1">
    <property type="nucleotide sequence ID" value="NZ_CP045851.1"/>
</dbReference>
<dbReference type="KEGG" id="atq:GH723_08890"/>
<evidence type="ECO:0000256" key="4">
    <source>
        <dbReference type="ARBA" id="ARBA00022857"/>
    </source>
</evidence>
<dbReference type="InterPro" id="IPR000534">
    <property type="entry name" value="Semialdehyde_DH_NAD-bd"/>
</dbReference>
<evidence type="ECO:0000259" key="9">
    <source>
        <dbReference type="SMART" id="SM00859"/>
    </source>
</evidence>
<comment type="similarity">
    <text evidence="7">Belongs to the NAGSA dehydrogenase family. Type 1 subfamily.</text>
</comment>
<dbReference type="CDD" id="cd23934">
    <property type="entry name" value="AGPR_1_C"/>
    <property type="match status" value="1"/>
</dbReference>
<dbReference type="CDD" id="cd17895">
    <property type="entry name" value="AGPR_1_N"/>
    <property type="match status" value="1"/>
</dbReference>
<evidence type="ECO:0000256" key="3">
    <source>
        <dbReference type="ARBA" id="ARBA00022605"/>
    </source>
</evidence>
<dbReference type="UniPathway" id="UPA00068">
    <property type="reaction ID" value="UER00108"/>
</dbReference>
<keyword evidence="7" id="KW-0963">Cytoplasm</keyword>
<dbReference type="HAMAP" id="MF_00150">
    <property type="entry name" value="ArgC_type1"/>
    <property type="match status" value="1"/>
</dbReference>
<dbReference type="Pfam" id="PF22698">
    <property type="entry name" value="Semialdhyde_dhC_1"/>
    <property type="match status" value="1"/>
</dbReference>